<proteinExistence type="predicted"/>
<evidence type="ECO:0000313" key="2">
    <source>
        <dbReference type="Proteomes" id="UP000326759"/>
    </source>
</evidence>
<evidence type="ECO:0000313" key="1">
    <source>
        <dbReference type="EMBL" id="KAB7499231.1"/>
    </source>
</evidence>
<gene>
    <name evidence="1" type="ORF">Anas_01140</name>
</gene>
<name>A0A5N5SYE7_9CRUS</name>
<dbReference type="OrthoDB" id="10320057at2759"/>
<dbReference type="EMBL" id="SEYY01018550">
    <property type="protein sequence ID" value="KAB7499231.1"/>
    <property type="molecule type" value="Genomic_DNA"/>
</dbReference>
<comment type="caution">
    <text evidence="1">The sequence shown here is derived from an EMBL/GenBank/DDBJ whole genome shotgun (WGS) entry which is preliminary data.</text>
</comment>
<dbReference type="AlphaFoldDB" id="A0A5N5SYE7"/>
<protein>
    <submittedName>
        <fullName evidence="1">Uncharacterized protein</fullName>
    </submittedName>
</protein>
<reference evidence="1 2" key="1">
    <citation type="journal article" date="2019" name="PLoS Biol.">
        <title>Sex chromosomes control vertical transmission of feminizing Wolbachia symbionts in an isopod.</title>
        <authorList>
            <person name="Becking T."/>
            <person name="Chebbi M.A."/>
            <person name="Giraud I."/>
            <person name="Moumen B."/>
            <person name="Laverre T."/>
            <person name="Caubet Y."/>
            <person name="Peccoud J."/>
            <person name="Gilbert C."/>
            <person name="Cordaux R."/>
        </authorList>
    </citation>
    <scope>NUCLEOTIDE SEQUENCE [LARGE SCALE GENOMIC DNA]</scope>
    <source>
        <strain evidence="1">ANa2</strain>
        <tissue evidence="1">Whole body excluding digestive tract and cuticle</tissue>
    </source>
</reference>
<accession>A0A5N5SYE7</accession>
<feature type="non-terminal residue" evidence="1">
    <location>
        <position position="1"/>
    </location>
</feature>
<sequence length="161" mass="18654">FAFQVLESKKESSCNVIKNLETKIQTLSSAAEEMGNIFENVFSIFKETVKEFEDIHENTETLKKLILDLKQMYTNIQTPTDEASLMLHFNLCKDLGDSCSWLTDFTTNMEKKIVSNRLTWGQFDMLTEHQKFSVSCSNDDSSFEIILRKKAENSLLNNKRF</sequence>
<keyword evidence="2" id="KW-1185">Reference proteome</keyword>
<organism evidence="1 2">
    <name type="scientific">Armadillidium nasatum</name>
    <dbReference type="NCBI Taxonomy" id="96803"/>
    <lineage>
        <taxon>Eukaryota</taxon>
        <taxon>Metazoa</taxon>
        <taxon>Ecdysozoa</taxon>
        <taxon>Arthropoda</taxon>
        <taxon>Crustacea</taxon>
        <taxon>Multicrustacea</taxon>
        <taxon>Malacostraca</taxon>
        <taxon>Eumalacostraca</taxon>
        <taxon>Peracarida</taxon>
        <taxon>Isopoda</taxon>
        <taxon>Oniscidea</taxon>
        <taxon>Crinocheta</taxon>
        <taxon>Armadillidiidae</taxon>
        <taxon>Armadillidium</taxon>
    </lineage>
</organism>
<dbReference type="Proteomes" id="UP000326759">
    <property type="component" value="Unassembled WGS sequence"/>
</dbReference>